<dbReference type="InterPro" id="IPR010985">
    <property type="entry name" value="Ribbon_hlx_hlx"/>
</dbReference>
<dbReference type="Proteomes" id="UP000773614">
    <property type="component" value="Unassembled WGS sequence"/>
</dbReference>
<comment type="caution">
    <text evidence="2">The sequence shown here is derived from an EMBL/GenBank/DDBJ whole genome shotgun (WGS) entry which is preliminary data.</text>
</comment>
<feature type="region of interest" description="Disordered" evidence="1">
    <location>
        <begin position="1"/>
        <end position="33"/>
    </location>
</feature>
<evidence type="ECO:0000256" key="1">
    <source>
        <dbReference type="SAM" id="MobiDB-lite"/>
    </source>
</evidence>
<dbReference type="EMBL" id="SPKJ01000001">
    <property type="protein sequence ID" value="MYZ46160.1"/>
    <property type="molecule type" value="Genomic_DNA"/>
</dbReference>
<gene>
    <name evidence="2" type="ORF">E4O86_00270</name>
</gene>
<evidence type="ECO:0000313" key="2">
    <source>
        <dbReference type="EMBL" id="MYZ46160.1"/>
    </source>
</evidence>
<evidence type="ECO:0000313" key="3">
    <source>
        <dbReference type="Proteomes" id="UP000773614"/>
    </source>
</evidence>
<accession>A0A964WRU6</accession>
<reference evidence="2" key="1">
    <citation type="submission" date="2019-03" db="EMBL/GenBank/DDBJ databases">
        <title>Afifella sp. nov., isolated from activated sludge.</title>
        <authorList>
            <person name="Li Q."/>
            <person name="Liu Y."/>
        </authorList>
    </citation>
    <scope>NUCLEOTIDE SEQUENCE</scope>
    <source>
        <strain evidence="2">L72</strain>
    </source>
</reference>
<proteinExistence type="predicted"/>
<organism evidence="2 3">
    <name type="scientific">Propylenella binzhouense</name>
    <dbReference type="NCBI Taxonomy" id="2555902"/>
    <lineage>
        <taxon>Bacteria</taxon>
        <taxon>Pseudomonadati</taxon>
        <taxon>Pseudomonadota</taxon>
        <taxon>Alphaproteobacteria</taxon>
        <taxon>Hyphomicrobiales</taxon>
        <taxon>Propylenellaceae</taxon>
        <taxon>Propylenella</taxon>
    </lineage>
</organism>
<dbReference type="OrthoDB" id="7508186at2"/>
<dbReference type="AlphaFoldDB" id="A0A964WRU6"/>
<dbReference type="GO" id="GO:0006355">
    <property type="term" value="P:regulation of DNA-templated transcription"/>
    <property type="evidence" value="ECO:0007669"/>
    <property type="project" value="InterPro"/>
</dbReference>
<dbReference type="Pfam" id="PF23807">
    <property type="entry name" value="RHH_10"/>
    <property type="match status" value="1"/>
</dbReference>
<dbReference type="RefSeq" id="WP_161138512.1">
    <property type="nucleotide sequence ID" value="NZ_SPKJ01000001.1"/>
</dbReference>
<protein>
    <recommendedName>
        <fullName evidence="4">Plasmid segregation centromere-binding protein ParG</fullName>
    </recommendedName>
</protein>
<evidence type="ECO:0008006" key="4">
    <source>
        <dbReference type="Google" id="ProtNLM"/>
    </source>
</evidence>
<sequence length="84" mass="9235">MNDRRAPRTFASRPGGADKWVRAPDPRHASNGATAEFSARLTIDVTPDLRGRIKIAAFQHGVTVAHMLRDLLSREFPPSEGDTP</sequence>
<dbReference type="SUPFAM" id="SSF47598">
    <property type="entry name" value="Ribbon-helix-helix"/>
    <property type="match status" value="1"/>
</dbReference>
<feature type="compositionally biased region" description="Basic and acidic residues" evidence="1">
    <location>
        <begin position="19"/>
        <end position="28"/>
    </location>
</feature>
<dbReference type="InterPro" id="IPR056972">
    <property type="entry name" value="RHH_dom-containing"/>
</dbReference>
<keyword evidence="3" id="KW-1185">Reference proteome</keyword>
<name>A0A964WRU6_9HYPH</name>